<dbReference type="EMBL" id="BPQB01000002">
    <property type="protein sequence ID" value="GJE85295.1"/>
    <property type="molecule type" value="Genomic_DNA"/>
</dbReference>
<feature type="compositionally biased region" description="Basic residues" evidence="1">
    <location>
        <begin position="41"/>
        <end position="56"/>
    </location>
</feature>
<organism evidence="2 3">
    <name type="scientific">Phanerochaete sordida</name>
    <dbReference type="NCBI Taxonomy" id="48140"/>
    <lineage>
        <taxon>Eukaryota</taxon>
        <taxon>Fungi</taxon>
        <taxon>Dikarya</taxon>
        <taxon>Basidiomycota</taxon>
        <taxon>Agaricomycotina</taxon>
        <taxon>Agaricomycetes</taxon>
        <taxon>Polyporales</taxon>
        <taxon>Phanerochaetaceae</taxon>
        <taxon>Phanerochaete</taxon>
    </lineage>
</organism>
<name>A0A9P3FZQ2_9APHY</name>
<sequence>MGQKRANAPLRPVPRRASANIRPARPPAIARRTSSPGPVWRARRPRQHGRANRPGRRLINCSRRAPQRLLQRPSAATCAPRRLGRAHSAAAAADATLHPAAAGLHIKAQGDAQGTDAALLPRSARVARSAEGEGLRVVPVIVAGGNKHPRVSRACSGGNAARAAPHLLARARAIDRAIAGRACWPPRARRSVRGPARDDDTAGGAAAGDV</sequence>
<accession>A0A9P3FZQ2</accession>
<evidence type="ECO:0000313" key="3">
    <source>
        <dbReference type="Proteomes" id="UP000703269"/>
    </source>
</evidence>
<feature type="region of interest" description="Disordered" evidence="1">
    <location>
        <begin position="1"/>
        <end position="59"/>
    </location>
</feature>
<evidence type="ECO:0000313" key="2">
    <source>
        <dbReference type="EMBL" id="GJE85295.1"/>
    </source>
</evidence>
<keyword evidence="3" id="KW-1185">Reference proteome</keyword>
<reference evidence="2 3" key="1">
    <citation type="submission" date="2021-08" db="EMBL/GenBank/DDBJ databases">
        <title>Draft Genome Sequence of Phanerochaete sordida strain YK-624.</title>
        <authorList>
            <person name="Mori T."/>
            <person name="Dohra H."/>
            <person name="Suzuki T."/>
            <person name="Kawagishi H."/>
            <person name="Hirai H."/>
        </authorList>
    </citation>
    <scope>NUCLEOTIDE SEQUENCE [LARGE SCALE GENOMIC DNA]</scope>
    <source>
        <strain evidence="2 3">YK-624</strain>
    </source>
</reference>
<dbReference type="Proteomes" id="UP000703269">
    <property type="component" value="Unassembled WGS sequence"/>
</dbReference>
<proteinExistence type="predicted"/>
<feature type="region of interest" description="Disordered" evidence="1">
    <location>
        <begin position="185"/>
        <end position="210"/>
    </location>
</feature>
<protein>
    <submittedName>
        <fullName evidence="2">Uncharacterized protein</fullName>
    </submittedName>
</protein>
<dbReference type="AlphaFoldDB" id="A0A9P3FZQ2"/>
<gene>
    <name evidence="2" type="ORF">PsYK624_013740</name>
</gene>
<comment type="caution">
    <text evidence="2">The sequence shown here is derived from an EMBL/GenBank/DDBJ whole genome shotgun (WGS) entry which is preliminary data.</text>
</comment>
<feature type="compositionally biased region" description="Low complexity" evidence="1">
    <location>
        <begin position="15"/>
        <end position="36"/>
    </location>
</feature>
<evidence type="ECO:0000256" key="1">
    <source>
        <dbReference type="SAM" id="MobiDB-lite"/>
    </source>
</evidence>